<sequence length="205" mass="23783">MDNNFDESKFMKNAQGAFIPIENVKPVDKLRDDLVKNLMSKTKKVQKIIEDHRNICWEDIKAFLEISASEHNVKYGGEKGNITLLSYDGKYKVVIANQDYISFNEKLQIAKDLIDECIRKWAKGADKNLLALVNDAFKVDKQGKISTEKILGLRRLEINDFTWNEAMKAITESITVEDSKRYIRFYERRDKDGKYEHISLSPQSL</sequence>
<dbReference type="GeneID" id="44968642"/>
<name>G0EP39_BRAIP</name>
<organism evidence="1 2">
    <name type="scientific">Brachyspira intermedia (strain ATCC 51140 / PWS/A)</name>
    <name type="common">Serpulina intermedia</name>
    <dbReference type="NCBI Taxonomy" id="1045858"/>
    <lineage>
        <taxon>Bacteria</taxon>
        <taxon>Pseudomonadati</taxon>
        <taxon>Spirochaetota</taxon>
        <taxon>Spirochaetia</taxon>
        <taxon>Brachyspirales</taxon>
        <taxon>Brachyspiraceae</taxon>
        <taxon>Brachyspira</taxon>
    </lineage>
</organism>
<protein>
    <submittedName>
        <fullName evidence="1">Putative sulfate transport protein CysZ</fullName>
    </submittedName>
</protein>
<keyword evidence="2" id="KW-1185">Reference proteome</keyword>
<dbReference type="PATRIC" id="fig|1045858.4.peg.77"/>
<dbReference type="Proteomes" id="UP000008522">
    <property type="component" value="Chromosome"/>
</dbReference>
<evidence type="ECO:0000313" key="2">
    <source>
        <dbReference type="Proteomes" id="UP000008522"/>
    </source>
</evidence>
<dbReference type="Pfam" id="PF11363">
    <property type="entry name" value="DUF3164"/>
    <property type="match status" value="1"/>
</dbReference>
<dbReference type="AlphaFoldDB" id="G0EP39"/>
<dbReference type="HOGENOM" id="CLU_086570_1_0_12"/>
<dbReference type="OrthoDB" id="7554786at2"/>
<reference evidence="1 2" key="1">
    <citation type="journal article" date="2011" name="BMC Genomics">
        <title>Complete genome sequence of Brachyspira intermedia reveals unique genomic features in Brachyspira species and phage-mediated horizontal gene transfer.</title>
        <authorList>
            <person name="Hafstrom T."/>
            <person name="Jansson D.S."/>
            <person name="Segerman B."/>
        </authorList>
    </citation>
    <scope>NUCLEOTIDE SEQUENCE [LARGE SCALE GENOMIC DNA]</scope>
    <source>
        <strain evidence="2">ATCC 51140 / PWS/A</strain>
    </source>
</reference>
<accession>G0EP39</accession>
<gene>
    <name evidence="1" type="ordered locus">Bint_0077</name>
</gene>
<dbReference type="EMBL" id="CP002874">
    <property type="protein sequence ID" value="AEM20713.1"/>
    <property type="molecule type" value="Genomic_DNA"/>
</dbReference>
<dbReference type="KEGG" id="bip:Bint_0077"/>
<evidence type="ECO:0000313" key="1">
    <source>
        <dbReference type="EMBL" id="AEM20713.1"/>
    </source>
</evidence>
<dbReference type="InterPro" id="IPR021505">
    <property type="entry name" value="Phage_B3_Orf6"/>
</dbReference>
<proteinExistence type="predicted"/>
<dbReference type="eggNOG" id="ENOG502ZBJ1">
    <property type="taxonomic scope" value="Bacteria"/>
</dbReference>
<dbReference type="RefSeq" id="WP_014486566.1">
    <property type="nucleotide sequence ID" value="NC_017243.1"/>
</dbReference>